<proteinExistence type="predicted"/>
<organism evidence="1">
    <name type="scientific">marine sediment metagenome</name>
    <dbReference type="NCBI Taxonomy" id="412755"/>
    <lineage>
        <taxon>unclassified sequences</taxon>
        <taxon>metagenomes</taxon>
        <taxon>ecological metagenomes</taxon>
    </lineage>
</organism>
<dbReference type="EMBL" id="BART01020283">
    <property type="protein sequence ID" value="GAH02381.1"/>
    <property type="molecule type" value="Genomic_DNA"/>
</dbReference>
<protein>
    <submittedName>
        <fullName evidence="1">Uncharacterized protein</fullName>
    </submittedName>
</protein>
<dbReference type="AlphaFoldDB" id="X1C2R6"/>
<gene>
    <name evidence="1" type="ORF">S01H4_37720</name>
</gene>
<accession>X1C2R6</accession>
<name>X1C2R6_9ZZZZ</name>
<sequence>MKVLSVYKSEPDETVQKLVEIVTRDREADSFDLYADSPDYDALVDKIFTADQTICWW</sequence>
<evidence type="ECO:0000313" key="1">
    <source>
        <dbReference type="EMBL" id="GAH02381.1"/>
    </source>
</evidence>
<reference evidence="1" key="1">
    <citation type="journal article" date="2014" name="Front. Microbiol.">
        <title>High frequency of phylogenetically diverse reductive dehalogenase-homologous genes in deep subseafloor sedimentary metagenomes.</title>
        <authorList>
            <person name="Kawai M."/>
            <person name="Futagami T."/>
            <person name="Toyoda A."/>
            <person name="Takaki Y."/>
            <person name="Nishi S."/>
            <person name="Hori S."/>
            <person name="Arai W."/>
            <person name="Tsubouchi T."/>
            <person name="Morono Y."/>
            <person name="Uchiyama I."/>
            <person name="Ito T."/>
            <person name="Fujiyama A."/>
            <person name="Inagaki F."/>
            <person name="Takami H."/>
        </authorList>
    </citation>
    <scope>NUCLEOTIDE SEQUENCE</scope>
    <source>
        <strain evidence="1">Expedition CK06-06</strain>
    </source>
</reference>
<comment type="caution">
    <text evidence="1">The sequence shown here is derived from an EMBL/GenBank/DDBJ whole genome shotgun (WGS) entry which is preliminary data.</text>
</comment>